<organism evidence="2 3">
    <name type="scientific">Parathalassolituus penaei</name>
    <dbReference type="NCBI Taxonomy" id="2997323"/>
    <lineage>
        <taxon>Bacteria</taxon>
        <taxon>Pseudomonadati</taxon>
        <taxon>Pseudomonadota</taxon>
        <taxon>Gammaproteobacteria</taxon>
        <taxon>Oceanospirillales</taxon>
        <taxon>Oceanospirillaceae</taxon>
        <taxon>Parathalassolituus</taxon>
    </lineage>
</organism>
<protein>
    <submittedName>
        <fullName evidence="2">Uncharacterized protein</fullName>
    </submittedName>
</protein>
<evidence type="ECO:0000313" key="3">
    <source>
        <dbReference type="Proteomes" id="UP001150830"/>
    </source>
</evidence>
<gene>
    <name evidence="2" type="ORF">OUO13_19230</name>
</gene>
<evidence type="ECO:0000313" key="2">
    <source>
        <dbReference type="EMBL" id="MCY0967318.1"/>
    </source>
</evidence>
<feature type="transmembrane region" description="Helical" evidence="1">
    <location>
        <begin position="12"/>
        <end position="29"/>
    </location>
</feature>
<name>A0A9X3ER14_9GAMM</name>
<feature type="transmembrane region" description="Helical" evidence="1">
    <location>
        <begin position="35"/>
        <end position="51"/>
    </location>
</feature>
<keyword evidence="1" id="KW-1133">Transmembrane helix</keyword>
<dbReference type="AlphaFoldDB" id="A0A9X3ER14"/>
<keyword evidence="3" id="KW-1185">Reference proteome</keyword>
<proteinExistence type="predicted"/>
<dbReference type="EMBL" id="JAPNOA010000059">
    <property type="protein sequence ID" value="MCY0967318.1"/>
    <property type="molecule type" value="Genomic_DNA"/>
</dbReference>
<keyword evidence="1" id="KW-0472">Membrane</keyword>
<keyword evidence="1" id="KW-0812">Transmembrane</keyword>
<reference evidence="2" key="1">
    <citation type="submission" date="2022-11" db="EMBL/GenBank/DDBJ databases">
        <title>Parathalassolutuus dongxingensis gen. nov., sp. nov., a novel member of family Oceanospirillaceae isolated from a coastal shrimp pond in Guangxi, China.</title>
        <authorList>
            <person name="Chen H."/>
        </authorList>
    </citation>
    <scope>NUCLEOTIDE SEQUENCE</scope>
    <source>
        <strain evidence="2">G-43</strain>
    </source>
</reference>
<dbReference type="RefSeq" id="WP_283175520.1">
    <property type="nucleotide sequence ID" value="NZ_JAPNOA010000059.1"/>
</dbReference>
<evidence type="ECO:0000256" key="1">
    <source>
        <dbReference type="SAM" id="Phobius"/>
    </source>
</evidence>
<accession>A0A9X3ER14</accession>
<comment type="caution">
    <text evidence="2">The sequence shown here is derived from an EMBL/GenBank/DDBJ whole genome shotgun (WGS) entry which is preliminary data.</text>
</comment>
<dbReference type="Proteomes" id="UP001150830">
    <property type="component" value="Unassembled WGS sequence"/>
</dbReference>
<sequence length="137" mass="15758">MGQFVYVLKSRGFLNFFVMLLQLFIGVYFFELGAWGAASLVAFPLFLSVLMGPRSIVLSIEKVEGAFLFSEYMIFFPWVERKTEVLVNDFIEVRYKSVLYFEYAVLVTGCGYFYLYSNSPQAQNFLSELSFSESAKS</sequence>
<feature type="transmembrane region" description="Helical" evidence="1">
    <location>
        <begin position="99"/>
        <end position="116"/>
    </location>
</feature>